<keyword evidence="1" id="KW-0378">Hydrolase</keyword>
<dbReference type="PANTHER" id="PTHR46246">
    <property type="entry name" value="GUANOSINE-3',5'-BIS(DIPHOSPHATE) 3'-PYROPHOSPHOHYDROLASE MESH1"/>
    <property type="match status" value="1"/>
</dbReference>
<accession>A0A430HFC0</accession>
<dbReference type="EMBL" id="RXLQ01000017">
    <property type="protein sequence ID" value="RSZ56210.1"/>
    <property type="molecule type" value="Genomic_DNA"/>
</dbReference>
<dbReference type="RefSeq" id="WP_126076791.1">
    <property type="nucleotide sequence ID" value="NZ_CP051166.1"/>
</dbReference>
<dbReference type="Proteomes" id="UP000278085">
    <property type="component" value="Unassembled WGS sequence"/>
</dbReference>
<name>A0A430HFC0_9BURK</name>
<sequence length="181" mass="19518">MTQQIDYAMQETWIKAWCYAAQVHGQQKFPGSDMPYLVHLGMVGMEILAAHAQEPIDGVGTAMQCAILHDAMEDQDIAHATLAADYGLAVADGVAALSKSPSLPKAEAMADSLRRIRQQPKAVWCVKLADRISNLQAPPHYWSAEKIGAYCEEAGVILAALGEAHGYLAQRLAAKIAAYPS</sequence>
<protein>
    <submittedName>
        <fullName evidence="1">Bifunctional (P)ppGpp synthetase/guanosine-3',5'-bis(Diphosphate) 3'-pyrophosphohydrolase</fullName>
    </submittedName>
</protein>
<dbReference type="GO" id="GO:0008893">
    <property type="term" value="F:guanosine-3',5'-bis(diphosphate) 3'-diphosphatase activity"/>
    <property type="evidence" value="ECO:0007669"/>
    <property type="project" value="TreeGrafter"/>
</dbReference>
<organism evidence="1 2">
    <name type="scientific">Massilia atriviolacea</name>
    <dbReference type="NCBI Taxonomy" id="2495579"/>
    <lineage>
        <taxon>Bacteria</taxon>
        <taxon>Pseudomonadati</taxon>
        <taxon>Pseudomonadota</taxon>
        <taxon>Betaproteobacteria</taxon>
        <taxon>Burkholderiales</taxon>
        <taxon>Oxalobacteraceae</taxon>
        <taxon>Telluria group</taxon>
        <taxon>Massilia</taxon>
    </lineage>
</organism>
<reference evidence="1 2" key="1">
    <citation type="submission" date="2018-12" db="EMBL/GenBank/DDBJ databases">
        <authorList>
            <person name="Yang E."/>
        </authorList>
    </citation>
    <scope>NUCLEOTIDE SEQUENCE [LARGE SCALE GENOMIC DNA]</scope>
    <source>
        <strain evidence="1 2">SOD</strain>
    </source>
</reference>
<dbReference type="AlphaFoldDB" id="A0A430HFC0"/>
<dbReference type="OrthoDB" id="9802385at2"/>
<keyword evidence="2" id="KW-1185">Reference proteome</keyword>
<comment type="caution">
    <text evidence="1">The sequence shown here is derived from an EMBL/GenBank/DDBJ whole genome shotgun (WGS) entry which is preliminary data.</text>
</comment>
<evidence type="ECO:0000313" key="1">
    <source>
        <dbReference type="EMBL" id="RSZ56210.1"/>
    </source>
</evidence>
<dbReference type="SUPFAM" id="SSF109604">
    <property type="entry name" value="HD-domain/PDEase-like"/>
    <property type="match status" value="1"/>
</dbReference>
<gene>
    <name evidence="1" type="ORF">EJB06_25250</name>
</gene>
<evidence type="ECO:0000313" key="2">
    <source>
        <dbReference type="Proteomes" id="UP000278085"/>
    </source>
</evidence>
<proteinExistence type="predicted"/>
<dbReference type="Pfam" id="PF13328">
    <property type="entry name" value="HD_4"/>
    <property type="match status" value="1"/>
</dbReference>
<dbReference type="PANTHER" id="PTHR46246:SF1">
    <property type="entry name" value="GUANOSINE-3',5'-BIS(DIPHOSPHATE) 3'-PYROPHOSPHOHYDROLASE MESH1"/>
    <property type="match status" value="1"/>
</dbReference>
<dbReference type="InterPro" id="IPR052194">
    <property type="entry name" value="MESH1"/>
</dbReference>
<dbReference type="Gene3D" id="1.10.3210.10">
    <property type="entry name" value="Hypothetical protein af1432"/>
    <property type="match status" value="1"/>
</dbReference>